<evidence type="ECO:0000256" key="11">
    <source>
        <dbReference type="ARBA" id="ARBA00023136"/>
    </source>
</evidence>
<organism evidence="17 18">
    <name type="scientific">Friedmanniomyces simplex</name>
    <dbReference type="NCBI Taxonomy" id="329884"/>
    <lineage>
        <taxon>Eukaryota</taxon>
        <taxon>Fungi</taxon>
        <taxon>Dikarya</taxon>
        <taxon>Ascomycota</taxon>
        <taxon>Pezizomycotina</taxon>
        <taxon>Dothideomycetes</taxon>
        <taxon>Dothideomycetidae</taxon>
        <taxon>Mycosphaerellales</taxon>
        <taxon>Teratosphaeriaceae</taxon>
        <taxon>Friedmanniomyces</taxon>
    </lineage>
</organism>
<dbReference type="Proteomes" id="UP000309340">
    <property type="component" value="Unassembled WGS sequence"/>
</dbReference>
<keyword evidence="9" id="KW-0249">Electron transport</keyword>
<dbReference type="InterPro" id="IPR019775">
    <property type="entry name" value="WD40_repeat_CS"/>
</dbReference>
<evidence type="ECO:0000256" key="5">
    <source>
        <dbReference type="ARBA" id="ARBA00022660"/>
    </source>
</evidence>
<comment type="similarity">
    <text evidence="2">Belongs to the complex I NDUFS4 subunit family.</text>
</comment>
<dbReference type="Pfam" id="PF00400">
    <property type="entry name" value="WD40"/>
    <property type="match status" value="3"/>
</dbReference>
<dbReference type="STRING" id="329884.A0A4U0WP12"/>
<evidence type="ECO:0000256" key="12">
    <source>
        <dbReference type="ARBA" id="ARBA00037338"/>
    </source>
</evidence>
<name>A0A4U0WP12_9PEZI</name>
<evidence type="ECO:0000313" key="17">
    <source>
        <dbReference type="EMBL" id="TKA65042.1"/>
    </source>
</evidence>
<evidence type="ECO:0000256" key="7">
    <source>
        <dbReference type="ARBA" id="ARBA00022792"/>
    </source>
</evidence>
<accession>A0A4U0WP12</accession>
<dbReference type="OrthoDB" id="7668193at2759"/>
<dbReference type="GO" id="GO:0005743">
    <property type="term" value="C:mitochondrial inner membrane"/>
    <property type="evidence" value="ECO:0007669"/>
    <property type="project" value="UniProtKB-SubCell"/>
</dbReference>
<dbReference type="Gene3D" id="3.30.160.190">
    <property type="entry name" value="atu1810 like domain"/>
    <property type="match status" value="1"/>
</dbReference>
<comment type="function">
    <text evidence="12">Component of the ASTRA complex involved in chromatin remodeling.</text>
</comment>
<dbReference type="PANTHER" id="PTHR19854">
    <property type="entry name" value="TRANSDUCIN BETA-LIKE 3"/>
    <property type="match status" value="1"/>
</dbReference>
<evidence type="ECO:0000256" key="1">
    <source>
        <dbReference type="ARBA" id="ARBA00004273"/>
    </source>
</evidence>
<dbReference type="InterPro" id="IPR011047">
    <property type="entry name" value="Quinoprotein_ADH-like_sf"/>
</dbReference>
<dbReference type="SUPFAM" id="SSF50998">
    <property type="entry name" value="Quinoprotein alcohol dehydrogenase-like"/>
    <property type="match status" value="1"/>
</dbReference>
<keyword evidence="3" id="KW-0813">Transport</keyword>
<dbReference type="InterPro" id="IPR006885">
    <property type="entry name" value="NADH_UbQ_FeS_4_mit-like"/>
</dbReference>
<evidence type="ECO:0000256" key="9">
    <source>
        <dbReference type="ARBA" id="ARBA00022982"/>
    </source>
</evidence>
<comment type="caution">
    <text evidence="17">The sequence shown here is derived from an EMBL/GenBank/DDBJ whole genome shotgun (WGS) entry which is preliminary data.</text>
</comment>
<dbReference type="PROSITE" id="PS00678">
    <property type="entry name" value="WD_REPEATS_1"/>
    <property type="match status" value="1"/>
</dbReference>
<evidence type="ECO:0000256" key="2">
    <source>
        <dbReference type="ARBA" id="ARBA00005882"/>
    </source>
</evidence>
<dbReference type="PANTHER" id="PTHR19854:SF1">
    <property type="entry name" value="GUANINE NUCLEOTIDE-BINDING PROTEIN SUBUNIT BETA-LIKE PROTEIN 1"/>
    <property type="match status" value="1"/>
</dbReference>
<keyword evidence="6" id="KW-0677">Repeat</keyword>
<evidence type="ECO:0000256" key="15">
    <source>
        <dbReference type="ARBA" id="ARBA00040563"/>
    </source>
</evidence>
<keyword evidence="11" id="KW-0472">Membrane</keyword>
<proteinExistence type="inferred from homology"/>
<dbReference type="Pfam" id="PF04800">
    <property type="entry name" value="NDUS4"/>
    <property type="match status" value="1"/>
</dbReference>
<keyword evidence="18" id="KW-1185">Reference proteome</keyword>
<evidence type="ECO:0000256" key="8">
    <source>
        <dbReference type="ARBA" id="ARBA00022946"/>
    </source>
</evidence>
<evidence type="ECO:0000256" key="3">
    <source>
        <dbReference type="ARBA" id="ARBA00022448"/>
    </source>
</evidence>
<dbReference type="SMART" id="SM00320">
    <property type="entry name" value="WD40"/>
    <property type="match status" value="3"/>
</dbReference>
<evidence type="ECO:0000256" key="16">
    <source>
        <dbReference type="PROSITE-ProRule" id="PRU00221"/>
    </source>
</evidence>
<comment type="subunit">
    <text evidence="14">Component of the ASTRA chromatin remodeling machinery complex.</text>
</comment>
<sequence>MDGSEPGLDTPAAVLSGAPMDLQARTVRIYRPAKTATQSGNWHGHHWRMDWDVLSKGHRWENPLMGWQSSADFMQGTHLNFNSKEDAINFANKQGYEYFVQEPNERKMVPKAYATQFVYQPKKLKEVRTNWDDDKVITHGRDNKLCVWQLRQEDEGSLSTTLPIDNAESEKKQPWLLHSLPVNALNFCFFATCRVPGDTTAAGLAPTGSILVAVPGVQDGHINVTSLPSEERVATIIDPKSIKTGMVMAIGLHYQDDHKFHVLAGYESGYVCMFAQTTATKQWQAIYTHKAHTQPILSLDISPLGGYFYTSSADDILARHPLSPSSKGTAEPKTVRTKHAGQQSLVVRPDGRIFATAGWDGRVRVYSPRTMKELAVLKWHKEGCYAVAFAAARDEDPEAEEAVDGVAVGKRELTVSEQRVRKTKEGHWLAAGSKDGKVSLWDVY</sequence>
<feature type="repeat" description="WD" evidence="16">
    <location>
        <begin position="425"/>
        <end position="444"/>
    </location>
</feature>
<dbReference type="Gene3D" id="2.130.10.10">
    <property type="entry name" value="YVTN repeat-like/Quinoprotein amine dehydrogenase"/>
    <property type="match status" value="2"/>
</dbReference>
<reference evidence="17 18" key="1">
    <citation type="submission" date="2017-03" db="EMBL/GenBank/DDBJ databases">
        <title>Genomes of endolithic fungi from Antarctica.</title>
        <authorList>
            <person name="Coleine C."/>
            <person name="Masonjones S."/>
            <person name="Stajich J.E."/>
        </authorList>
    </citation>
    <scope>NUCLEOTIDE SEQUENCE [LARGE SCALE GENOMIC DNA]</scope>
    <source>
        <strain evidence="17 18">CCFEE 5184</strain>
    </source>
</reference>
<evidence type="ECO:0000256" key="4">
    <source>
        <dbReference type="ARBA" id="ARBA00022574"/>
    </source>
</evidence>
<protein>
    <recommendedName>
        <fullName evidence="15">ASTRA-associated protein 1</fullName>
    </recommendedName>
</protein>
<evidence type="ECO:0000256" key="10">
    <source>
        <dbReference type="ARBA" id="ARBA00023128"/>
    </source>
</evidence>
<evidence type="ECO:0000256" key="14">
    <source>
        <dbReference type="ARBA" id="ARBA00038749"/>
    </source>
</evidence>
<gene>
    <name evidence="17" type="ORF">B0A55_09116</name>
</gene>
<dbReference type="InterPro" id="IPR001680">
    <property type="entry name" value="WD40_rpt"/>
</dbReference>
<evidence type="ECO:0000256" key="13">
    <source>
        <dbReference type="ARBA" id="ARBA00037931"/>
    </source>
</evidence>
<dbReference type="PROSITE" id="PS50082">
    <property type="entry name" value="WD_REPEATS_2"/>
    <property type="match status" value="1"/>
</dbReference>
<dbReference type="InterPro" id="IPR038532">
    <property type="entry name" value="NDUFS4-like_sf"/>
</dbReference>
<dbReference type="GO" id="GO:0022900">
    <property type="term" value="P:electron transport chain"/>
    <property type="evidence" value="ECO:0007669"/>
    <property type="project" value="InterPro"/>
</dbReference>
<evidence type="ECO:0000256" key="6">
    <source>
        <dbReference type="ARBA" id="ARBA00022737"/>
    </source>
</evidence>
<keyword evidence="5" id="KW-0679">Respiratory chain</keyword>
<dbReference type="EMBL" id="NAJQ01000773">
    <property type="protein sequence ID" value="TKA65042.1"/>
    <property type="molecule type" value="Genomic_DNA"/>
</dbReference>
<dbReference type="FunFam" id="3.30.160.190:FF:000001">
    <property type="entry name" value="NADH-ubiquinone oxidoreductase 21 kDa subunit mitochondrial"/>
    <property type="match status" value="1"/>
</dbReference>
<evidence type="ECO:0000313" key="18">
    <source>
        <dbReference type="Proteomes" id="UP000309340"/>
    </source>
</evidence>
<keyword evidence="4 16" id="KW-0853">WD repeat</keyword>
<dbReference type="InterPro" id="IPR015943">
    <property type="entry name" value="WD40/YVTN_repeat-like_dom_sf"/>
</dbReference>
<comment type="subcellular location">
    <subcellularLocation>
        <location evidence="1">Mitochondrion inner membrane</location>
    </subcellularLocation>
</comment>
<dbReference type="AlphaFoldDB" id="A0A4U0WP12"/>
<keyword evidence="7" id="KW-0999">Mitochondrion inner membrane</keyword>
<keyword evidence="10" id="KW-0496">Mitochondrion</keyword>
<comment type="similarity">
    <text evidence="13">Belongs to the WD repeat ASA1 family.</text>
</comment>
<keyword evidence="8" id="KW-0809">Transit peptide</keyword>